<comment type="caution">
    <text evidence="1">The sequence shown here is derived from an EMBL/GenBank/DDBJ whole genome shotgun (WGS) entry which is preliminary data.</text>
</comment>
<dbReference type="Proteomes" id="UP000054537">
    <property type="component" value="Unassembled WGS sequence"/>
</dbReference>
<proteinExistence type="predicted"/>
<reference evidence="1 2" key="1">
    <citation type="submission" date="2014-10" db="EMBL/GenBank/DDBJ databases">
        <title>Draft genome sequence of Actinoplanes utahensis NRRL 12052.</title>
        <authorList>
            <person name="Velasco-Bucheli B."/>
            <person name="del Cerro C."/>
            <person name="Hormigo D."/>
            <person name="Garcia J.L."/>
            <person name="Acebal C."/>
            <person name="Arroyo M."/>
            <person name="de la Mata I."/>
        </authorList>
    </citation>
    <scope>NUCLEOTIDE SEQUENCE [LARGE SCALE GENOMIC DNA]</scope>
    <source>
        <strain evidence="1 2">NRRL 12052</strain>
    </source>
</reference>
<feature type="non-terminal residue" evidence="1">
    <location>
        <position position="119"/>
    </location>
</feature>
<evidence type="ECO:0000313" key="1">
    <source>
        <dbReference type="EMBL" id="KHD73915.1"/>
    </source>
</evidence>
<dbReference type="EMBL" id="JRTT01000096">
    <property type="protein sequence ID" value="KHD73915.1"/>
    <property type="molecule type" value="Genomic_DNA"/>
</dbReference>
<accession>A0A0A6UCZ5</accession>
<name>A0A0A6UCZ5_ACTUT</name>
<organism evidence="1 2">
    <name type="scientific">Actinoplanes utahensis</name>
    <dbReference type="NCBI Taxonomy" id="1869"/>
    <lineage>
        <taxon>Bacteria</taxon>
        <taxon>Bacillati</taxon>
        <taxon>Actinomycetota</taxon>
        <taxon>Actinomycetes</taxon>
        <taxon>Micromonosporales</taxon>
        <taxon>Micromonosporaceae</taxon>
        <taxon>Actinoplanes</taxon>
    </lineage>
</organism>
<dbReference type="OrthoDB" id="4547126at2"/>
<protein>
    <submittedName>
        <fullName evidence="1">Uncharacterized protein</fullName>
    </submittedName>
</protein>
<sequence>MYEQVPRTVKVVDASTLVDLDGEARSRGFNRHHGPGWLTTHADMSAQHYLYPFMVHRAGHRPEFSPHWRCMLLLHMQDGQEVFSLLDIWPPTFMQIPESLTIQAKTELARRLEGERLPT</sequence>
<keyword evidence="2" id="KW-1185">Reference proteome</keyword>
<dbReference type="AlphaFoldDB" id="A0A0A6UCZ5"/>
<gene>
    <name evidence="1" type="ORF">MB27_31920</name>
</gene>
<dbReference type="RefSeq" id="WP_043530870.1">
    <property type="nucleotide sequence ID" value="NZ_JRTT01000096.1"/>
</dbReference>
<evidence type="ECO:0000313" key="2">
    <source>
        <dbReference type="Proteomes" id="UP000054537"/>
    </source>
</evidence>